<evidence type="ECO:0000313" key="4">
    <source>
        <dbReference type="EMBL" id="MBV7265149.1"/>
    </source>
</evidence>
<dbReference type="Proteomes" id="UP000699975">
    <property type="component" value="Unassembled WGS sequence"/>
</dbReference>
<accession>A0ABS6SKI4</accession>
<reference evidence="4 5" key="1">
    <citation type="submission" date="2021-04" db="EMBL/GenBank/DDBJ databases">
        <authorList>
            <person name="Pira H."/>
            <person name="Risdian C."/>
            <person name="Wink J."/>
        </authorList>
    </citation>
    <scope>NUCLEOTIDE SEQUENCE [LARGE SCALE GENOMIC DNA]</scope>
    <source>
        <strain evidence="4 5">WH131</strain>
    </source>
</reference>
<dbReference type="InterPro" id="IPR003594">
    <property type="entry name" value="HATPase_dom"/>
</dbReference>
<sequence length="352" mass="39175">MIERTLYKPLLMVSLAVWFGFLAIYVGISMIEGSLPQDLPQRLVTYSFSAALCFLAGVLCFTVLGNAPRFRWVWVSLIALVTLLIHAAFGVAFFLWFPPFAYLENAEFLPLFRGGIIYDSPIVSSVFMSFIAIHFGRELAEQQRLTMEREAAAREAQLATLRHQLSPHFLFNTLNSISALISEGNKANAERTILMLSDFLRFSLESEAGELVPLEEELASMRAYLAIEHVRYEDRLQVSEEIDDAAKSAAVPPFLLQPIVENIVKHAVSKQSRPVNVMVKCSLESGELSVVVEDNGPGLSGLTASTTGTGLRNLRQRLRLLYGRHAKFAVSERAPHGVRVEIALKTRPAKHA</sequence>
<dbReference type="InterPro" id="IPR050640">
    <property type="entry name" value="Bact_2-comp_sensor_kinase"/>
</dbReference>
<feature type="transmembrane region" description="Helical" evidence="1">
    <location>
        <begin position="12"/>
        <end position="31"/>
    </location>
</feature>
<keyword evidence="1" id="KW-0812">Transmembrane</keyword>
<evidence type="ECO:0000259" key="3">
    <source>
        <dbReference type="Pfam" id="PF06580"/>
    </source>
</evidence>
<evidence type="ECO:0000313" key="5">
    <source>
        <dbReference type="Proteomes" id="UP000699975"/>
    </source>
</evidence>
<feature type="domain" description="Signal transduction histidine kinase internal region" evidence="3">
    <location>
        <begin position="156"/>
        <end position="236"/>
    </location>
</feature>
<feature type="transmembrane region" description="Helical" evidence="1">
    <location>
        <begin position="72"/>
        <end position="96"/>
    </location>
</feature>
<keyword evidence="4" id="KW-0418">Kinase</keyword>
<gene>
    <name evidence="4" type="ORF">KCG45_03085</name>
</gene>
<organism evidence="4 5">
    <name type="scientific">Erythrobacter ani</name>
    <dbReference type="NCBI Taxonomy" id="2827235"/>
    <lineage>
        <taxon>Bacteria</taxon>
        <taxon>Pseudomonadati</taxon>
        <taxon>Pseudomonadota</taxon>
        <taxon>Alphaproteobacteria</taxon>
        <taxon>Sphingomonadales</taxon>
        <taxon>Erythrobacteraceae</taxon>
        <taxon>Erythrobacter/Porphyrobacter group</taxon>
        <taxon>Erythrobacter</taxon>
    </lineage>
</organism>
<proteinExistence type="predicted"/>
<dbReference type="EMBL" id="JAGSPB010000001">
    <property type="protein sequence ID" value="MBV7265149.1"/>
    <property type="molecule type" value="Genomic_DNA"/>
</dbReference>
<dbReference type="Pfam" id="PF02518">
    <property type="entry name" value="HATPase_c"/>
    <property type="match status" value="1"/>
</dbReference>
<keyword evidence="1" id="KW-1133">Transmembrane helix</keyword>
<dbReference type="RefSeq" id="WP_218315645.1">
    <property type="nucleotide sequence ID" value="NZ_JAGSPB010000001.1"/>
</dbReference>
<dbReference type="PANTHER" id="PTHR34220:SF7">
    <property type="entry name" value="SENSOR HISTIDINE KINASE YPDA"/>
    <property type="match status" value="1"/>
</dbReference>
<feature type="domain" description="Histidine kinase/HSP90-like ATPase" evidence="2">
    <location>
        <begin position="256"/>
        <end position="346"/>
    </location>
</feature>
<keyword evidence="1" id="KW-0472">Membrane</keyword>
<dbReference type="Pfam" id="PF06580">
    <property type="entry name" value="His_kinase"/>
    <property type="match status" value="1"/>
</dbReference>
<comment type="caution">
    <text evidence="4">The sequence shown here is derived from an EMBL/GenBank/DDBJ whole genome shotgun (WGS) entry which is preliminary data.</text>
</comment>
<keyword evidence="4" id="KW-0808">Transferase</keyword>
<dbReference type="PANTHER" id="PTHR34220">
    <property type="entry name" value="SENSOR HISTIDINE KINASE YPDA"/>
    <property type="match status" value="1"/>
</dbReference>
<feature type="transmembrane region" description="Helical" evidence="1">
    <location>
        <begin position="116"/>
        <end position="135"/>
    </location>
</feature>
<dbReference type="GO" id="GO:0016301">
    <property type="term" value="F:kinase activity"/>
    <property type="evidence" value="ECO:0007669"/>
    <property type="project" value="UniProtKB-KW"/>
</dbReference>
<keyword evidence="5" id="KW-1185">Reference proteome</keyword>
<evidence type="ECO:0000256" key="1">
    <source>
        <dbReference type="SAM" id="Phobius"/>
    </source>
</evidence>
<feature type="transmembrane region" description="Helical" evidence="1">
    <location>
        <begin position="43"/>
        <end position="65"/>
    </location>
</feature>
<dbReference type="InterPro" id="IPR010559">
    <property type="entry name" value="Sig_transdc_His_kin_internal"/>
</dbReference>
<evidence type="ECO:0000259" key="2">
    <source>
        <dbReference type="Pfam" id="PF02518"/>
    </source>
</evidence>
<protein>
    <submittedName>
        <fullName evidence="4">Histidine kinase</fullName>
    </submittedName>
</protein>
<name>A0ABS6SKI4_9SPHN</name>